<keyword evidence="8 10" id="KW-0472">Membrane</keyword>
<proteinExistence type="inferred from homology"/>
<feature type="transmembrane region" description="Helical" evidence="10">
    <location>
        <begin position="6"/>
        <end position="22"/>
    </location>
</feature>
<dbReference type="InterPro" id="IPR006153">
    <property type="entry name" value="Cation/H_exchanger_TM"/>
</dbReference>
<evidence type="ECO:0000256" key="6">
    <source>
        <dbReference type="ARBA" id="ARBA00023053"/>
    </source>
</evidence>
<keyword evidence="6 10" id="KW-0915">Sodium</keyword>
<evidence type="ECO:0000313" key="13">
    <source>
        <dbReference type="EMBL" id="MBM9503508.1"/>
    </source>
</evidence>
<evidence type="ECO:0000256" key="7">
    <source>
        <dbReference type="ARBA" id="ARBA00023065"/>
    </source>
</evidence>
<evidence type="ECO:0000259" key="12">
    <source>
        <dbReference type="Pfam" id="PF00999"/>
    </source>
</evidence>
<keyword evidence="9 10" id="KW-0739">Sodium transport</keyword>
<feature type="transmembrane region" description="Helical" evidence="10">
    <location>
        <begin position="298"/>
        <end position="323"/>
    </location>
</feature>
<feature type="region of interest" description="Disordered" evidence="11">
    <location>
        <begin position="524"/>
        <end position="550"/>
    </location>
</feature>
<feature type="domain" description="Cation/H+ exchanger transmembrane" evidence="12">
    <location>
        <begin position="14"/>
        <end position="403"/>
    </location>
</feature>
<evidence type="ECO:0000256" key="11">
    <source>
        <dbReference type="SAM" id="MobiDB-lite"/>
    </source>
</evidence>
<comment type="similarity">
    <text evidence="10">Belongs to the monovalent cation:proton antiporter 1 (CPA1) transporter (TC 2.A.36) family.</text>
</comment>
<dbReference type="Pfam" id="PF00999">
    <property type="entry name" value="Na_H_Exchanger"/>
    <property type="match status" value="1"/>
</dbReference>
<dbReference type="Gene3D" id="6.10.140.1330">
    <property type="match status" value="1"/>
</dbReference>
<keyword evidence="2 10" id="KW-0813">Transport</keyword>
<dbReference type="InterPro" id="IPR004705">
    <property type="entry name" value="Cation/H_exchanger_CPA1_bac"/>
</dbReference>
<accession>A0ABS2TJI7</accession>
<feature type="transmembrane region" description="Helical" evidence="10">
    <location>
        <begin position="54"/>
        <end position="71"/>
    </location>
</feature>
<feature type="transmembrane region" description="Helical" evidence="10">
    <location>
        <begin position="152"/>
        <end position="170"/>
    </location>
</feature>
<dbReference type="Proteomes" id="UP000749040">
    <property type="component" value="Unassembled WGS sequence"/>
</dbReference>
<dbReference type="InterPro" id="IPR018422">
    <property type="entry name" value="Cation/H_exchanger_CPA1"/>
</dbReference>
<keyword evidence="5 10" id="KW-1133">Transmembrane helix</keyword>
<comment type="subcellular location">
    <subcellularLocation>
        <location evidence="1 10">Cell membrane</location>
        <topology evidence="1 10">Multi-pass membrane protein</topology>
    </subcellularLocation>
</comment>
<dbReference type="PANTHER" id="PTHR10110">
    <property type="entry name" value="SODIUM/HYDROGEN EXCHANGER"/>
    <property type="match status" value="1"/>
</dbReference>
<evidence type="ECO:0000256" key="8">
    <source>
        <dbReference type="ARBA" id="ARBA00023136"/>
    </source>
</evidence>
<reference evidence="13 14" key="1">
    <citation type="submission" date="2021-01" db="EMBL/GenBank/DDBJ databases">
        <title>Streptomyces acididurans sp. nov., isolated from a peat swamp forest soil.</title>
        <authorList>
            <person name="Chantavorakit T."/>
            <person name="Duangmal K."/>
        </authorList>
    </citation>
    <scope>NUCLEOTIDE SEQUENCE [LARGE SCALE GENOMIC DNA]</scope>
    <source>
        <strain evidence="13 14">KK5PA1</strain>
    </source>
</reference>
<dbReference type="NCBIfam" id="TIGR00831">
    <property type="entry name" value="a_cpa1"/>
    <property type="match status" value="1"/>
</dbReference>
<sequence>MRALEIVVVVLGTVLALTWAARRIRVSEPVLLLVGGVLIGLIPHFHSLHVPSDVVLLIFLPPLLYAEALTISLRQIRQNLRVIVLLSVALVIVTALTVGTTAQALGMAGPMAFALGAVLAPTDATAVASVARGMPRRMLTTMKAESLVNDGTALVLFAVAVDIAVGRHSFSWGFTLWRFVVGYAGGAAIGAGIAGLVILIRRHLDDPVLGTGLSLLTPFAAYLPAERADVSGVLAVVVCGLMISWASPLLIHADARVQTMAFWELAILLLNGALFVLVGIQLPGAVQDLRSMAGGRAVALAAAVFGTVLLTRVAYIYTTPYLIRALDRRPQQRARRVGARQRAPMAWGGVRGAVSLAAALAVPAVARDGSPLAGRDVIVFVTGMVIAATLVFQGQTLPAVIRWARLPPDPDEHGEELLARQRVVDSALAELPALGRSLGAPDEVVDRLAGELREHAAELEHHEGPVQHAEHELRQALLVVKRTALVGLRDERLIDDSVLRRVQETLDTEELRLNLRIATAHHALHRSSAHRYEEPAAERRGQEREEPGDA</sequence>
<keyword evidence="3 10" id="KW-1003">Cell membrane</keyword>
<evidence type="ECO:0000256" key="9">
    <source>
        <dbReference type="ARBA" id="ARBA00023201"/>
    </source>
</evidence>
<evidence type="ECO:0000313" key="14">
    <source>
        <dbReference type="Proteomes" id="UP000749040"/>
    </source>
</evidence>
<comment type="caution">
    <text evidence="13">The sequence shown here is derived from an EMBL/GenBank/DDBJ whole genome shotgun (WGS) entry which is preliminary data.</text>
</comment>
<feature type="transmembrane region" description="Helical" evidence="10">
    <location>
        <begin position="111"/>
        <end position="131"/>
    </location>
</feature>
<evidence type="ECO:0000256" key="4">
    <source>
        <dbReference type="ARBA" id="ARBA00022692"/>
    </source>
</evidence>
<feature type="transmembrane region" description="Helical" evidence="10">
    <location>
        <begin position="372"/>
        <end position="392"/>
    </location>
</feature>
<dbReference type="PANTHER" id="PTHR10110:SF86">
    <property type="entry name" value="SODIUM_HYDROGEN EXCHANGER 7"/>
    <property type="match status" value="1"/>
</dbReference>
<feature type="transmembrane region" description="Helical" evidence="10">
    <location>
        <begin position="265"/>
        <end position="286"/>
    </location>
</feature>
<feature type="compositionally biased region" description="Basic and acidic residues" evidence="11">
    <location>
        <begin position="530"/>
        <end position="550"/>
    </location>
</feature>
<feature type="transmembrane region" description="Helical" evidence="10">
    <location>
        <begin position="344"/>
        <end position="366"/>
    </location>
</feature>
<name>A0ABS2TJI7_9ACTN</name>
<evidence type="ECO:0000256" key="2">
    <source>
        <dbReference type="ARBA" id="ARBA00022448"/>
    </source>
</evidence>
<dbReference type="EMBL" id="JADKYB010000001">
    <property type="protein sequence ID" value="MBM9503508.1"/>
    <property type="molecule type" value="Genomic_DNA"/>
</dbReference>
<comment type="function">
    <text evidence="10">Na(+)/H(+) antiporter that extrudes sodium in exchange for external protons.</text>
</comment>
<feature type="transmembrane region" description="Helical" evidence="10">
    <location>
        <begin position="207"/>
        <end position="225"/>
    </location>
</feature>
<evidence type="ECO:0000256" key="1">
    <source>
        <dbReference type="ARBA" id="ARBA00004651"/>
    </source>
</evidence>
<keyword evidence="7 10" id="KW-0406">Ion transport</keyword>
<feature type="transmembrane region" description="Helical" evidence="10">
    <location>
        <begin position="231"/>
        <end position="253"/>
    </location>
</feature>
<evidence type="ECO:0000256" key="10">
    <source>
        <dbReference type="RuleBase" id="RU366002"/>
    </source>
</evidence>
<keyword evidence="10" id="KW-0050">Antiport</keyword>
<dbReference type="RefSeq" id="WP_205355340.1">
    <property type="nucleotide sequence ID" value="NZ_JADKYB010000001.1"/>
</dbReference>
<evidence type="ECO:0000256" key="3">
    <source>
        <dbReference type="ARBA" id="ARBA00022475"/>
    </source>
</evidence>
<gene>
    <name evidence="13" type="ORF">ITX44_02965</name>
</gene>
<keyword evidence="14" id="KW-1185">Reference proteome</keyword>
<comment type="caution">
    <text evidence="10">Lacks conserved residue(s) required for the propagation of feature annotation.</text>
</comment>
<evidence type="ECO:0000256" key="5">
    <source>
        <dbReference type="ARBA" id="ARBA00022989"/>
    </source>
</evidence>
<feature type="transmembrane region" description="Helical" evidence="10">
    <location>
        <begin position="29"/>
        <end position="48"/>
    </location>
</feature>
<organism evidence="13 14">
    <name type="scientific">Actinacidiphila acididurans</name>
    <dbReference type="NCBI Taxonomy" id="2784346"/>
    <lineage>
        <taxon>Bacteria</taxon>
        <taxon>Bacillati</taxon>
        <taxon>Actinomycetota</taxon>
        <taxon>Actinomycetes</taxon>
        <taxon>Kitasatosporales</taxon>
        <taxon>Streptomycetaceae</taxon>
        <taxon>Actinacidiphila</taxon>
    </lineage>
</organism>
<feature type="transmembrane region" description="Helical" evidence="10">
    <location>
        <begin position="176"/>
        <end position="200"/>
    </location>
</feature>
<protein>
    <submittedName>
        <fullName evidence="13">Na+/H+ antiporter</fullName>
    </submittedName>
</protein>
<feature type="transmembrane region" description="Helical" evidence="10">
    <location>
        <begin position="83"/>
        <end position="105"/>
    </location>
</feature>
<keyword evidence="4 10" id="KW-0812">Transmembrane</keyword>